<reference evidence="1" key="1">
    <citation type="submission" date="2022-10" db="EMBL/GenBank/DDBJ databases">
        <authorList>
            <person name="Chen Y."/>
            <person name="Dougan E. K."/>
            <person name="Chan C."/>
            <person name="Rhodes N."/>
            <person name="Thang M."/>
        </authorList>
    </citation>
    <scope>NUCLEOTIDE SEQUENCE</scope>
</reference>
<protein>
    <submittedName>
        <fullName evidence="1">Uncharacterized protein</fullName>
    </submittedName>
</protein>
<dbReference type="Proteomes" id="UP001152797">
    <property type="component" value="Unassembled WGS sequence"/>
</dbReference>
<accession>A0A9P1DEF0</accession>
<comment type="caution">
    <text evidence="1">The sequence shown here is derived from an EMBL/GenBank/DDBJ whole genome shotgun (WGS) entry which is preliminary data.</text>
</comment>
<dbReference type="EMBL" id="CAMXCT010004166">
    <property type="protein sequence ID" value="CAI4007952.1"/>
    <property type="molecule type" value="Genomic_DNA"/>
</dbReference>
<proteinExistence type="predicted"/>
<evidence type="ECO:0000313" key="3">
    <source>
        <dbReference type="Proteomes" id="UP001152797"/>
    </source>
</evidence>
<sequence length="91" mass="9930">MAFRLRHVAHLPTMPPLSLVSSGLVVLPSLPCGAEEVAALLWFTMLSSIALQLGGAEPGVESTYWWMDESKMSQVPKPLKKGDHSRARSLD</sequence>
<gene>
    <name evidence="1" type="ORF">C1SCF055_LOCUS33446</name>
</gene>
<dbReference type="EMBL" id="CAMXCT030004166">
    <property type="protein sequence ID" value="CAL4795264.1"/>
    <property type="molecule type" value="Genomic_DNA"/>
</dbReference>
<evidence type="ECO:0000313" key="2">
    <source>
        <dbReference type="EMBL" id="CAL1161327.1"/>
    </source>
</evidence>
<keyword evidence="3" id="KW-1185">Reference proteome</keyword>
<dbReference type="EMBL" id="CAMXCT020004166">
    <property type="protein sequence ID" value="CAL1161327.1"/>
    <property type="molecule type" value="Genomic_DNA"/>
</dbReference>
<name>A0A9P1DEF0_9DINO</name>
<reference evidence="2" key="2">
    <citation type="submission" date="2024-04" db="EMBL/GenBank/DDBJ databases">
        <authorList>
            <person name="Chen Y."/>
            <person name="Shah S."/>
            <person name="Dougan E. K."/>
            <person name="Thang M."/>
            <person name="Chan C."/>
        </authorList>
    </citation>
    <scope>NUCLEOTIDE SEQUENCE [LARGE SCALE GENOMIC DNA]</scope>
</reference>
<organism evidence="1">
    <name type="scientific">Cladocopium goreaui</name>
    <dbReference type="NCBI Taxonomy" id="2562237"/>
    <lineage>
        <taxon>Eukaryota</taxon>
        <taxon>Sar</taxon>
        <taxon>Alveolata</taxon>
        <taxon>Dinophyceae</taxon>
        <taxon>Suessiales</taxon>
        <taxon>Symbiodiniaceae</taxon>
        <taxon>Cladocopium</taxon>
    </lineage>
</organism>
<dbReference type="OrthoDB" id="10565192at2759"/>
<dbReference type="AlphaFoldDB" id="A0A9P1DEF0"/>
<evidence type="ECO:0000313" key="1">
    <source>
        <dbReference type="EMBL" id="CAI4007952.1"/>
    </source>
</evidence>